<dbReference type="AlphaFoldDB" id="A0A151J0B1"/>
<protein>
    <submittedName>
        <fullName evidence="1">Uncharacterized protein</fullName>
    </submittedName>
</protein>
<dbReference type="EMBL" id="KQ980651">
    <property type="protein sequence ID" value="KYN14892.1"/>
    <property type="molecule type" value="Genomic_DNA"/>
</dbReference>
<proteinExistence type="predicted"/>
<organism evidence="1 2">
    <name type="scientific">Trachymyrmex cornetzi</name>
    <dbReference type="NCBI Taxonomy" id="471704"/>
    <lineage>
        <taxon>Eukaryota</taxon>
        <taxon>Metazoa</taxon>
        <taxon>Ecdysozoa</taxon>
        <taxon>Arthropoda</taxon>
        <taxon>Hexapoda</taxon>
        <taxon>Insecta</taxon>
        <taxon>Pterygota</taxon>
        <taxon>Neoptera</taxon>
        <taxon>Endopterygota</taxon>
        <taxon>Hymenoptera</taxon>
        <taxon>Apocrita</taxon>
        <taxon>Aculeata</taxon>
        <taxon>Formicoidea</taxon>
        <taxon>Formicidae</taxon>
        <taxon>Myrmicinae</taxon>
        <taxon>Trachymyrmex</taxon>
    </lineage>
</organism>
<keyword evidence="2" id="KW-1185">Reference proteome</keyword>
<name>A0A151J0B1_9HYME</name>
<reference evidence="1 2" key="1">
    <citation type="submission" date="2015-09" db="EMBL/GenBank/DDBJ databases">
        <title>Trachymyrmex cornetzi WGS genome.</title>
        <authorList>
            <person name="Nygaard S."/>
            <person name="Hu H."/>
            <person name="Boomsma J."/>
            <person name="Zhang G."/>
        </authorList>
    </citation>
    <scope>NUCLEOTIDE SEQUENCE [LARGE SCALE GENOMIC DNA]</scope>
    <source>
        <strain evidence="1">Tcor2-1</strain>
        <tissue evidence="1">Whole body</tissue>
    </source>
</reference>
<evidence type="ECO:0000313" key="1">
    <source>
        <dbReference type="EMBL" id="KYN14892.1"/>
    </source>
</evidence>
<dbReference type="Proteomes" id="UP000078492">
    <property type="component" value="Unassembled WGS sequence"/>
</dbReference>
<accession>A0A151J0B1</accession>
<evidence type="ECO:0000313" key="2">
    <source>
        <dbReference type="Proteomes" id="UP000078492"/>
    </source>
</evidence>
<sequence length="147" mass="17044">MKDEEKDDGCRAAGEGPSFNPFLGLFLLQFPILRSSTYIPADTARCSCFYHYCYYNFERQEADAKDGPSGEDKMVKKRKKKWLRYHRFEVIRRRMNIRTELTTYPPIAPILSLDPSRSKSPPSTSGSFHKAQAYHFLIISQKVALLR</sequence>
<gene>
    <name evidence="1" type="ORF">ALC57_12904</name>
</gene>